<name>A0ABC8Z483_9POAL</name>
<feature type="compositionally biased region" description="Basic residues" evidence="4">
    <location>
        <begin position="71"/>
        <end position="85"/>
    </location>
</feature>
<dbReference type="Gene3D" id="3.40.640.10">
    <property type="entry name" value="Type I PLP-dependent aspartate aminotransferase-like (Major domain)"/>
    <property type="match status" value="1"/>
</dbReference>
<dbReference type="AlphaFoldDB" id="A0ABC8Z483"/>
<keyword evidence="7" id="KW-1185">Reference proteome</keyword>
<feature type="region of interest" description="Disordered" evidence="4">
    <location>
        <begin position="31"/>
        <end position="85"/>
    </location>
</feature>
<evidence type="ECO:0000256" key="4">
    <source>
        <dbReference type="SAM" id="MobiDB-lite"/>
    </source>
</evidence>
<dbReference type="PANTHER" id="PTHR43795:SF111">
    <property type="entry name" value="TRYPTOPHAN AMINOTRANSFERASE-RELATED PROTEIN 2"/>
    <property type="match status" value="1"/>
</dbReference>
<evidence type="ECO:0000256" key="1">
    <source>
        <dbReference type="ARBA" id="ARBA00001933"/>
    </source>
</evidence>
<gene>
    <name evidence="6" type="ORF">URODEC1_LOCUS39173</name>
</gene>
<dbReference type="InterPro" id="IPR006948">
    <property type="entry name" value="Alliinase_C"/>
</dbReference>
<dbReference type="InterPro" id="IPR015421">
    <property type="entry name" value="PyrdxlP-dep_Trfase_major"/>
</dbReference>
<accession>A0ABC8Z483</accession>
<protein>
    <recommendedName>
        <fullName evidence="5">Alliinase C-terminal domain-containing protein</fullName>
    </recommendedName>
</protein>
<evidence type="ECO:0000256" key="3">
    <source>
        <dbReference type="ARBA" id="ARBA00022898"/>
    </source>
</evidence>
<reference evidence="6 7" key="2">
    <citation type="submission" date="2024-10" db="EMBL/GenBank/DDBJ databases">
        <authorList>
            <person name="Ryan C."/>
        </authorList>
    </citation>
    <scope>NUCLEOTIDE SEQUENCE [LARGE SCALE GENOMIC DNA]</scope>
</reference>
<evidence type="ECO:0000256" key="2">
    <source>
        <dbReference type="ARBA" id="ARBA00006312"/>
    </source>
</evidence>
<dbReference type="Gene3D" id="2.10.25.30">
    <property type="entry name" value="EGF-like, alliinase"/>
    <property type="match status" value="1"/>
</dbReference>
<organism evidence="6 7">
    <name type="scientific">Urochloa decumbens</name>
    <dbReference type="NCBI Taxonomy" id="240449"/>
    <lineage>
        <taxon>Eukaryota</taxon>
        <taxon>Viridiplantae</taxon>
        <taxon>Streptophyta</taxon>
        <taxon>Embryophyta</taxon>
        <taxon>Tracheophyta</taxon>
        <taxon>Spermatophyta</taxon>
        <taxon>Magnoliopsida</taxon>
        <taxon>Liliopsida</taxon>
        <taxon>Poales</taxon>
        <taxon>Poaceae</taxon>
        <taxon>PACMAD clade</taxon>
        <taxon>Panicoideae</taxon>
        <taxon>Panicodae</taxon>
        <taxon>Paniceae</taxon>
        <taxon>Melinidinae</taxon>
        <taxon>Urochloa</taxon>
    </lineage>
</organism>
<feature type="region of interest" description="Disordered" evidence="4">
    <location>
        <begin position="135"/>
        <end position="161"/>
    </location>
</feature>
<comment type="cofactor">
    <cofactor evidence="1">
        <name>pyridoxal 5'-phosphate</name>
        <dbReference type="ChEBI" id="CHEBI:597326"/>
    </cofactor>
</comment>
<dbReference type="InterPro" id="IPR037029">
    <property type="entry name" value="Alliinase_N_sf"/>
</dbReference>
<dbReference type="Pfam" id="PF04864">
    <property type="entry name" value="Alliinase_C"/>
    <property type="match status" value="1"/>
</dbReference>
<comment type="similarity">
    <text evidence="2">Belongs to the alliinase family.</text>
</comment>
<dbReference type="CDD" id="cd00609">
    <property type="entry name" value="AAT_like"/>
    <property type="match status" value="1"/>
</dbReference>
<feature type="domain" description="Alliinase C-terminal" evidence="5">
    <location>
        <begin position="172"/>
        <end position="536"/>
    </location>
</feature>
<sequence length="537" mass="58033">MAETALRRLGTAVDRNFQGAAAAGMVPPHQHLLAQNGTSSPPPSRREEAAPAAANGGPGLAGIRPISTKPPRGKKNSTRGGGKLRKRAPPLWQLAAGLLISIAFNVGLLLRPHVNGSAPQHQACLVHLDDAAGSSSSVSGSRRVKQEEPLPKAWAAGAPSTGKPAVTADSVINLDHGDPTMFEEFWRGTGSAAEIVIPGWQTMSYFSDVGNVCWFLEPGFDHEVRRLHRLVGNAAVDDGYHVLVGTGSTQLFMAALYALSPPAATAGGSAEPMSVVSTAPYYSSYPAVTDFLQSGLFRWAGDANSFKGNTYIELVCSPNNPDGTIREAVLSSKSGIAVHDLAYYWPQYTPITKRADHDIMLFTVSKSTGHAGTRIGWALVKDRDVAKKMTKFIELNTIGVSKDSQLRAAKVLKAVSDAYELPEAREEHRLFDYGRRKMIERWSMLREAAAASGIFSLPEETSGYCNFANETAATNPAFAWLRCDREDVEDCASFLRGHKILTRSGSQFGADPKYVRVSMLDRDDAYDIFVKRLASLK</sequence>
<dbReference type="InterPro" id="IPR050478">
    <property type="entry name" value="Ethylene_sulfur-biosynth"/>
</dbReference>
<dbReference type="SUPFAM" id="SSF53383">
    <property type="entry name" value="PLP-dependent transferases"/>
    <property type="match status" value="1"/>
</dbReference>
<dbReference type="PANTHER" id="PTHR43795">
    <property type="entry name" value="BIFUNCTIONAL ASPARTATE AMINOTRANSFERASE AND GLUTAMATE/ASPARTATE-PREPHENATE AMINOTRANSFERASE-RELATED"/>
    <property type="match status" value="1"/>
</dbReference>
<evidence type="ECO:0000313" key="6">
    <source>
        <dbReference type="EMBL" id="CAL4951865.1"/>
    </source>
</evidence>
<reference evidence="7" key="1">
    <citation type="submission" date="2024-06" db="EMBL/GenBank/DDBJ databases">
        <authorList>
            <person name="Ryan C."/>
        </authorList>
    </citation>
    <scope>NUCLEOTIDE SEQUENCE [LARGE SCALE GENOMIC DNA]</scope>
</reference>
<dbReference type="InterPro" id="IPR015422">
    <property type="entry name" value="PyrdxlP-dep_Trfase_small"/>
</dbReference>
<evidence type="ECO:0000313" key="7">
    <source>
        <dbReference type="Proteomes" id="UP001497457"/>
    </source>
</evidence>
<dbReference type="Gene3D" id="3.90.1150.10">
    <property type="entry name" value="Aspartate Aminotransferase, domain 1"/>
    <property type="match status" value="1"/>
</dbReference>
<dbReference type="EMBL" id="OZ075127">
    <property type="protein sequence ID" value="CAL4951865.1"/>
    <property type="molecule type" value="Genomic_DNA"/>
</dbReference>
<keyword evidence="3" id="KW-0663">Pyridoxal phosphate</keyword>
<evidence type="ECO:0000259" key="5">
    <source>
        <dbReference type="Pfam" id="PF04864"/>
    </source>
</evidence>
<proteinExistence type="inferred from homology"/>
<dbReference type="Proteomes" id="UP001497457">
    <property type="component" value="Chromosome 17b"/>
</dbReference>
<dbReference type="InterPro" id="IPR015424">
    <property type="entry name" value="PyrdxlP-dep_Trfase"/>
</dbReference>